<evidence type="ECO:0000313" key="2">
    <source>
        <dbReference type="EMBL" id="MCC1485579.1"/>
    </source>
</evidence>
<keyword evidence="3" id="KW-1185">Reference proteome</keyword>
<reference evidence="3" key="2">
    <citation type="submission" date="2023-07" db="EMBL/GenBank/DDBJ databases">
        <title>Genome of Winogradskyella sp. E313.</title>
        <authorList>
            <person name="Zhou Y."/>
        </authorList>
    </citation>
    <scope>NUCLEOTIDE SEQUENCE [LARGE SCALE GENOMIC DNA]</scope>
    <source>
        <strain evidence="3">E313</strain>
    </source>
</reference>
<evidence type="ECO:0008006" key="4">
    <source>
        <dbReference type="Google" id="ProtNLM"/>
    </source>
</evidence>
<protein>
    <recommendedName>
        <fullName evidence="4">DUF3995 domain-containing protein</fullName>
    </recommendedName>
</protein>
<keyword evidence="1" id="KW-0472">Membrane</keyword>
<feature type="transmembrane region" description="Helical" evidence="1">
    <location>
        <begin position="51"/>
        <end position="72"/>
    </location>
</feature>
<feature type="transmembrane region" description="Helical" evidence="1">
    <location>
        <begin position="84"/>
        <end position="110"/>
    </location>
</feature>
<dbReference type="RefSeq" id="WP_227478071.1">
    <property type="nucleotide sequence ID" value="NZ_JAFMPT010000029.1"/>
</dbReference>
<feature type="transmembrane region" description="Helical" evidence="1">
    <location>
        <begin position="130"/>
        <end position="153"/>
    </location>
</feature>
<evidence type="ECO:0000313" key="3">
    <source>
        <dbReference type="Proteomes" id="UP000778797"/>
    </source>
</evidence>
<dbReference type="Proteomes" id="UP000778797">
    <property type="component" value="Unassembled WGS sequence"/>
</dbReference>
<feature type="transmembrane region" description="Helical" evidence="1">
    <location>
        <begin position="18"/>
        <end position="39"/>
    </location>
</feature>
<gene>
    <name evidence="2" type="ORF">J1C55_13320</name>
</gene>
<proteinExistence type="predicted"/>
<accession>A0ABS8EQR9</accession>
<reference evidence="3" key="1">
    <citation type="submission" date="2021-03" db="EMBL/GenBank/DDBJ databases">
        <title>Genome of Cognatishimia sp. F0-27.</title>
        <authorList>
            <person name="Ping X."/>
        </authorList>
    </citation>
    <scope>NUCLEOTIDE SEQUENCE [LARGE SCALE GENOMIC DNA]</scope>
    <source>
        <strain evidence="3">E313</strain>
    </source>
</reference>
<sequence length="158" mass="17782">MTIKNAENIGAKQGLKSVFVGIIIAHLIMTLIISSDNGFIDGFLWITRVDYWYHILIGCVIMILCGYFYGRIAGKEILIKKRNYIVVGFLTGMSVLLTTGFLGGITGFLQEGIDNIGTNDNPFYDYLFKPLYWIFLFGLIPSLIVGIIFGKLIKRKEN</sequence>
<organism evidence="2 3">
    <name type="scientific">Winogradskyella immobilis</name>
    <dbReference type="NCBI Taxonomy" id="2816852"/>
    <lineage>
        <taxon>Bacteria</taxon>
        <taxon>Pseudomonadati</taxon>
        <taxon>Bacteroidota</taxon>
        <taxon>Flavobacteriia</taxon>
        <taxon>Flavobacteriales</taxon>
        <taxon>Flavobacteriaceae</taxon>
        <taxon>Winogradskyella</taxon>
    </lineage>
</organism>
<evidence type="ECO:0000256" key="1">
    <source>
        <dbReference type="SAM" id="Phobius"/>
    </source>
</evidence>
<comment type="caution">
    <text evidence="2">The sequence shown here is derived from an EMBL/GenBank/DDBJ whole genome shotgun (WGS) entry which is preliminary data.</text>
</comment>
<name>A0ABS8EQR9_9FLAO</name>
<keyword evidence="1" id="KW-0812">Transmembrane</keyword>
<dbReference type="EMBL" id="JAFMPT010000029">
    <property type="protein sequence ID" value="MCC1485579.1"/>
    <property type="molecule type" value="Genomic_DNA"/>
</dbReference>
<keyword evidence="1" id="KW-1133">Transmembrane helix</keyword>